<name>A0ABW2KIP9_9ACTN</name>
<dbReference type="RefSeq" id="WP_379871655.1">
    <property type="nucleotide sequence ID" value="NZ_JBHTBH010000006.1"/>
</dbReference>
<sequence>MNMIRRLSVTTAAGVLLLSGLFTGGAAASVSPQAGPPDSVGTLAERSFECGGGSTDRLNFSWNNGNTSTRIYYNNHCNGVRYVTVVIDGPAGTRNECWRVPQGKGSKLFSKALLESVRTITRYC</sequence>
<comment type="caution">
    <text evidence="2">The sequence shown here is derived from an EMBL/GenBank/DDBJ whole genome shotgun (WGS) entry which is preliminary data.</text>
</comment>
<gene>
    <name evidence="2" type="ORF">ACFQRF_14795</name>
</gene>
<dbReference type="Proteomes" id="UP001596540">
    <property type="component" value="Unassembled WGS sequence"/>
</dbReference>
<evidence type="ECO:0000313" key="2">
    <source>
        <dbReference type="EMBL" id="MFC7329010.1"/>
    </source>
</evidence>
<dbReference type="EMBL" id="JBHTBH010000006">
    <property type="protein sequence ID" value="MFC7329010.1"/>
    <property type="molecule type" value="Genomic_DNA"/>
</dbReference>
<protein>
    <submittedName>
        <fullName evidence="2">Uncharacterized protein</fullName>
    </submittedName>
</protein>
<organism evidence="2 3">
    <name type="scientific">Marinactinospora rubrisoli</name>
    <dbReference type="NCBI Taxonomy" id="2715399"/>
    <lineage>
        <taxon>Bacteria</taxon>
        <taxon>Bacillati</taxon>
        <taxon>Actinomycetota</taxon>
        <taxon>Actinomycetes</taxon>
        <taxon>Streptosporangiales</taxon>
        <taxon>Nocardiopsidaceae</taxon>
        <taxon>Marinactinospora</taxon>
    </lineage>
</organism>
<feature type="signal peptide" evidence="1">
    <location>
        <begin position="1"/>
        <end position="28"/>
    </location>
</feature>
<evidence type="ECO:0000313" key="3">
    <source>
        <dbReference type="Proteomes" id="UP001596540"/>
    </source>
</evidence>
<keyword evidence="3" id="KW-1185">Reference proteome</keyword>
<evidence type="ECO:0000256" key="1">
    <source>
        <dbReference type="SAM" id="SignalP"/>
    </source>
</evidence>
<feature type="chain" id="PRO_5046753905" evidence="1">
    <location>
        <begin position="29"/>
        <end position="124"/>
    </location>
</feature>
<accession>A0ABW2KIP9</accession>
<reference evidence="3" key="1">
    <citation type="journal article" date="2019" name="Int. J. Syst. Evol. Microbiol.">
        <title>The Global Catalogue of Microorganisms (GCM) 10K type strain sequencing project: providing services to taxonomists for standard genome sequencing and annotation.</title>
        <authorList>
            <consortium name="The Broad Institute Genomics Platform"/>
            <consortium name="The Broad Institute Genome Sequencing Center for Infectious Disease"/>
            <person name="Wu L."/>
            <person name="Ma J."/>
        </authorList>
    </citation>
    <scope>NUCLEOTIDE SEQUENCE [LARGE SCALE GENOMIC DNA]</scope>
    <source>
        <strain evidence="3">CGMCC 4.7382</strain>
    </source>
</reference>
<keyword evidence="1" id="KW-0732">Signal</keyword>
<proteinExistence type="predicted"/>